<sequence length="628" mass="68631">MREGEKRSRAEVCIRRAEHALHEEGNLRTSRRWFEEAHQEAERWGDTAAQARAALGLGGIWLNEHRTTAESVMISTRQQQALAAITPGSALAVRLRVRLAAERDNLIGEHASVLRTLAHARATGDPVALAEALSLSHHCLMSPEHQDLRFELARELIGLASRTERRGDLLMGLLWWTVDLFLAADPHAERSLGELRDRLAAWDHPAIGFVIDAIEVMLLIRAGRFEQAERAAAACSERGTAAGDVNAVGWYGAQLVTIRWYQGRVAELLPLLSDLVNSSALCHADYAYFPALAVAAAEAGDRRLAETMVGRLRDITLPPAKNWLAAMYGLVEAAHLLDDEALAARAYDLLKPYARLPMIASRGAACFGSAHQSLGLAALTVGQVERAVEHFGEALRANQALGHWPAAALSRWRLGHALVRMGGPRDELVMAEKEAAELGMALPEVRGPQARAAGPSVAVCSNGGRWWRVELAGRTALVKPSVGMRHLAMLIANPRREIRAIDLVAGGEDTSAQRAHSAQPVLDEHAERTYVARMTQLEEEIGELEAANDLERAAALRAERDWLVSELTASTGLGGRVRHFTDDQERARIAVSKAIRRALTHIAEVDDVIGAELRATVRTGLRCSYLPR</sequence>
<evidence type="ECO:0000313" key="4">
    <source>
        <dbReference type="Proteomes" id="UP000646523"/>
    </source>
</evidence>
<reference evidence="3" key="1">
    <citation type="journal article" date="2014" name="Int. J. Syst. Evol. Microbiol.">
        <title>Complete genome sequence of Corynebacterium casei LMG S-19264T (=DSM 44701T), isolated from a smear-ripened cheese.</title>
        <authorList>
            <consortium name="US DOE Joint Genome Institute (JGI-PGF)"/>
            <person name="Walter F."/>
            <person name="Albersmeier A."/>
            <person name="Kalinowski J."/>
            <person name="Ruckert C."/>
        </authorList>
    </citation>
    <scope>NUCLEOTIDE SEQUENCE</scope>
    <source>
        <strain evidence="3">CGMCC 4.7368</strain>
    </source>
</reference>
<evidence type="ECO:0000256" key="2">
    <source>
        <dbReference type="SAM" id="Coils"/>
    </source>
</evidence>
<dbReference type="PROSITE" id="PS50005">
    <property type="entry name" value="TPR"/>
    <property type="match status" value="1"/>
</dbReference>
<keyword evidence="1" id="KW-0802">TPR repeat</keyword>
<evidence type="ECO:0000313" key="3">
    <source>
        <dbReference type="EMBL" id="GGO60715.1"/>
    </source>
</evidence>
<protein>
    <recommendedName>
        <fullName evidence="5">MalT-like TPR region domain-containing protein</fullName>
    </recommendedName>
</protein>
<feature type="coiled-coil region" evidence="2">
    <location>
        <begin position="527"/>
        <end position="554"/>
    </location>
</feature>
<feature type="repeat" description="TPR" evidence="1">
    <location>
        <begin position="368"/>
        <end position="401"/>
    </location>
</feature>
<dbReference type="AlphaFoldDB" id="A0A918DFN4"/>
<dbReference type="EMBL" id="BMNH01000001">
    <property type="protein sequence ID" value="GGO60715.1"/>
    <property type="molecule type" value="Genomic_DNA"/>
</dbReference>
<comment type="caution">
    <text evidence="3">The sequence shown here is derived from an EMBL/GenBank/DDBJ whole genome shotgun (WGS) entry which is preliminary data.</text>
</comment>
<dbReference type="Proteomes" id="UP000646523">
    <property type="component" value="Unassembled WGS sequence"/>
</dbReference>
<name>A0A918DFN4_9ACTN</name>
<evidence type="ECO:0000256" key="1">
    <source>
        <dbReference type="PROSITE-ProRule" id="PRU00339"/>
    </source>
</evidence>
<keyword evidence="4" id="KW-1185">Reference proteome</keyword>
<keyword evidence="2" id="KW-0175">Coiled coil</keyword>
<proteinExistence type="predicted"/>
<dbReference type="InterPro" id="IPR019734">
    <property type="entry name" value="TPR_rpt"/>
</dbReference>
<evidence type="ECO:0008006" key="5">
    <source>
        <dbReference type="Google" id="ProtNLM"/>
    </source>
</evidence>
<accession>A0A918DFN4</accession>
<organism evidence="3 4">
    <name type="scientific">Nonomuraea cavernae</name>
    <dbReference type="NCBI Taxonomy" id="2045107"/>
    <lineage>
        <taxon>Bacteria</taxon>
        <taxon>Bacillati</taxon>
        <taxon>Actinomycetota</taxon>
        <taxon>Actinomycetes</taxon>
        <taxon>Streptosporangiales</taxon>
        <taxon>Streptosporangiaceae</taxon>
        <taxon>Nonomuraea</taxon>
    </lineage>
</organism>
<gene>
    <name evidence="3" type="ORF">GCM10012289_01230</name>
</gene>
<dbReference type="RefSeq" id="WP_225261909.1">
    <property type="nucleotide sequence ID" value="NZ_BMNH01000001.1"/>
</dbReference>
<reference evidence="3" key="2">
    <citation type="submission" date="2020-09" db="EMBL/GenBank/DDBJ databases">
        <authorList>
            <person name="Sun Q."/>
            <person name="Zhou Y."/>
        </authorList>
    </citation>
    <scope>NUCLEOTIDE SEQUENCE</scope>
    <source>
        <strain evidence="3">CGMCC 4.7368</strain>
    </source>
</reference>